<dbReference type="Gene3D" id="3.40.630.30">
    <property type="match status" value="1"/>
</dbReference>
<dbReference type="Pfam" id="PF00583">
    <property type="entry name" value="Acetyltransf_1"/>
    <property type="match status" value="1"/>
</dbReference>
<evidence type="ECO:0000313" key="2">
    <source>
        <dbReference type="EMBL" id="SFK58050.1"/>
    </source>
</evidence>
<sequence length="108" mass="12740">MVEIKKIQVEETYPIRHHILRPHQSFDACKYETDHLETTFHIGAFIEKKLVSIASFSIEVHPDLPGYRHYRLRAMATLPEYRRNHIGKSIVISAEAELKSKHIDYLWV</sequence>
<gene>
    <name evidence="2" type="ORF">SAMN04488569_105216</name>
</gene>
<proteinExistence type="predicted"/>
<dbReference type="PROSITE" id="PS51186">
    <property type="entry name" value="GNAT"/>
    <property type="match status" value="1"/>
</dbReference>
<reference evidence="3" key="1">
    <citation type="submission" date="2016-10" db="EMBL/GenBank/DDBJ databases">
        <authorList>
            <person name="Varghese N."/>
            <person name="Submissions S."/>
        </authorList>
    </citation>
    <scope>NUCLEOTIDE SEQUENCE [LARGE SCALE GENOMIC DNA]</scope>
    <source>
        <strain evidence="3">DSM 16108</strain>
    </source>
</reference>
<evidence type="ECO:0000313" key="3">
    <source>
        <dbReference type="Proteomes" id="UP000199589"/>
    </source>
</evidence>
<feature type="domain" description="N-acetyltransferase" evidence="1">
    <location>
        <begin position="1"/>
        <end position="108"/>
    </location>
</feature>
<accession>A0A1I4AP89</accession>
<dbReference type="GO" id="GO:0016747">
    <property type="term" value="F:acyltransferase activity, transferring groups other than amino-acyl groups"/>
    <property type="evidence" value="ECO:0007669"/>
    <property type="project" value="InterPro"/>
</dbReference>
<dbReference type="InterPro" id="IPR000182">
    <property type="entry name" value="GNAT_dom"/>
</dbReference>
<dbReference type="EMBL" id="FOSJ01000052">
    <property type="protein sequence ID" value="SFK58050.1"/>
    <property type="molecule type" value="Genomic_DNA"/>
</dbReference>
<keyword evidence="3" id="KW-1185">Reference proteome</keyword>
<protein>
    <recommendedName>
        <fullName evidence="1">N-acetyltransferase domain-containing protein</fullName>
    </recommendedName>
</protein>
<dbReference type="InterPro" id="IPR016181">
    <property type="entry name" value="Acyl_CoA_acyltransferase"/>
</dbReference>
<dbReference type="RefSeq" id="WP_218149712.1">
    <property type="nucleotide sequence ID" value="NZ_FOSJ01000052.1"/>
</dbReference>
<dbReference type="SUPFAM" id="SSF55729">
    <property type="entry name" value="Acyl-CoA N-acyltransferases (Nat)"/>
    <property type="match status" value="1"/>
</dbReference>
<dbReference type="Proteomes" id="UP000199589">
    <property type="component" value="Unassembled WGS sequence"/>
</dbReference>
<organism evidence="2 3">
    <name type="scientific">Marinilactibacillus piezotolerans</name>
    <dbReference type="NCBI Taxonomy" id="258723"/>
    <lineage>
        <taxon>Bacteria</taxon>
        <taxon>Bacillati</taxon>
        <taxon>Bacillota</taxon>
        <taxon>Bacilli</taxon>
        <taxon>Lactobacillales</taxon>
        <taxon>Carnobacteriaceae</taxon>
        <taxon>Marinilactibacillus</taxon>
    </lineage>
</organism>
<dbReference type="CDD" id="cd04301">
    <property type="entry name" value="NAT_SF"/>
    <property type="match status" value="1"/>
</dbReference>
<name>A0A1I4AP89_9LACT</name>
<dbReference type="AlphaFoldDB" id="A0A1I4AP89"/>
<evidence type="ECO:0000259" key="1">
    <source>
        <dbReference type="PROSITE" id="PS51186"/>
    </source>
</evidence>